<evidence type="ECO:0000256" key="1">
    <source>
        <dbReference type="SAM" id="SignalP"/>
    </source>
</evidence>
<keyword evidence="1" id="KW-0732">Signal</keyword>
<organism evidence="2 3">
    <name type="scientific">Autumnicola musiva</name>
    <dbReference type="NCBI Taxonomy" id="3075589"/>
    <lineage>
        <taxon>Bacteria</taxon>
        <taxon>Pseudomonadati</taxon>
        <taxon>Bacteroidota</taxon>
        <taxon>Flavobacteriia</taxon>
        <taxon>Flavobacteriales</taxon>
        <taxon>Flavobacteriaceae</taxon>
        <taxon>Autumnicola</taxon>
    </lineage>
</organism>
<evidence type="ECO:0000313" key="2">
    <source>
        <dbReference type="EMBL" id="MDT0678821.1"/>
    </source>
</evidence>
<gene>
    <name evidence="2" type="ORF">RM539_19800</name>
</gene>
<dbReference type="EMBL" id="JAVRHK010000059">
    <property type="protein sequence ID" value="MDT0678821.1"/>
    <property type="molecule type" value="Genomic_DNA"/>
</dbReference>
<dbReference type="SUPFAM" id="SSF50242">
    <property type="entry name" value="TIMP-like"/>
    <property type="match status" value="1"/>
</dbReference>
<evidence type="ECO:0008006" key="4">
    <source>
        <dbReference type="Google" id="ProtNLM"/>
    </source>
</evidence>
<name>A0ABU3DBB0_9FLAO</name>
<dbReference type="RefSeq" id="WP_311505151.1">
    <property type="nucleotide sequence ID" value="NZ_JAVRHK010000059.1"/>
</dbReference>
<sequence length="275" mass="32375">MRTRLIFIIFIFTTIKSFACSCDTAKPAIEFYKSTYVFEGKVIKKVYASDSLTNTITFEVSKHYKDGDNPKQLKFRLNSEAEVTGLYSSCYWTAKKAEKWLVYAKKIDGELSFQFYCSNSKPLGRLKVYPKEQKVLNNGNELDLTKYRYNHIGNPITNTDSIERLYKKNKFDPSNFAFIWVDVNERGRLERANLVPRNERKFEVIDTIFDMNKFKNEPQKPRTKFEEIAVEIANKIKNWEKYYFLDLKNPVKYRSGILIEVNKDSIIKIRKPGSY</sequence>
<reference evidence="2 3" key="1">
    <citation type="submission" date="2023-09" db="EMBL/GenBank/DDBJ databases">
        <authorList>
            <person name="Rey-Velasco X."/>
        </authorList>
    </citation>
    <scope>NUCLEOTIDE SEQUENCE [LARGE SCALE GENOMIC DNA]</scope>
    <source>
        <strain evidence="2 3">F117</strain>
    </source>
</reference>
<feature type="chain" id="PRO_5046707576" description="Tissue inhibitor of metalloproteinase" evidence="1">
    <location>
        <begin position="20"/>
        <end position="275"/>
    </location>
</feature>
<accession>A0ABU3DBB0</accession>
<dbReference type="Gene3D" id="2.40.50.120">
    <property type="match status" value="1"/>
</dbReference>
<feature type="signal peptide" evidence="1">
    <location>
        <begin position="1"/>
        <end position="19"/>
    </location>
</feature>
<dbReference type="Proteomes" id="UP001262582">
    <property type="component" value="Unassembled WGS sequence"/>
</dbReference>
<protein>
    <recommendedName>
        <fullName evidence="4">Tissue inhibitor of metalloproteinase</fullName>
    </recommendedName>
</protein>
<evidence type="ECO:0000313" key="3">
    <source>
        <dbReference type="Proteomes" id="UP001262582"/>
    </source>
</evidence>
<comment type="caution">
    <text evidence="2">The sequence shown here is derived from an EMBL/GenBank/DDBJ whole genome shotgun (WGS) entry which is preliminary data.</text>
</comment>
<dbReference type="InterPro" id="IPR008993">
    <property type="entry name" value="TIMP-like_OB-fold"/>
</dbReference>
<proteinExistence type="predicted"/>
<keyword evidence="3" id="KW-1185">Reference proteome</keyword>